<accession>A0A7S1JE95</accession>
<evidence type="ECO:0000256" key="1">
    <source>
        <dbReference type="SAM" id="MobiDB-lite"/>
    </source>
</evidence>
<protein>
    <submittedName>
        <fullName evidence="2">Uncharacterized protein</fullName>
    </submittedName>
</protein>
<name>A0A7S1JE95_9EUGL</name>
<feature type="compositionally biased region" description="Acidic residues" evidence="1">
    <location>
        <begin position="126"/>
        <end position="165"/>
    </location>
</feature>
<evidence type="ECO:0000313" key="2">
    <source>
        <dbReference type="EMBL" id="CAD9040749.1"/>
    </source>
</evidence>
<feature type="region of interest" description="Disordered" evidence="1">
    <location>
        <begin position="78"/>
        <end position="165"/>
    </location>
</feature>
<dbReference type="AlphaFoldDB" id="A0A7S1JE95"/>
<sequence>MRNWYKARGDPRLITREVWPATHVVIWSMATATDAIKREKMPVSGQDTLGVRFIRQVLDASINLHEYRAKCREEILKGQTGEDETLKQAMMKALMGKEEGEPDVTGEEDSEDDLSTDEAGWSTDDSVNDADEDEGEQTTEDEEEYEDYGCDAQSSDEEGEEGESM</sequence>
<dbReference type="EMBL" id="HBGA01141603">
    <property type="protein sequence ID" value="CAD9040749.1"/>
    <property type="molecule type" value="Transcribed_RNA"/>
</dbReference>
<feature type="compositionally biased region" description="Acidic residues" evidence="1">
    <location>
        <begin position="100"/>
        <end position="116"/>
    </location>
</feature>
<proteinExistence type="predicted"/>
<reference evidence="2" key="1">
    <citation type="submission" date="2021-01" db="EMBL/GenBank/DDBJ databases">
        <authorList>
            <person name="Corre E."/>
            <person name="Pelletier E."/>
            <person name="Niang G."/>
            <person name="Scheremetjew M."/>
            <person name="Finn R."/>
            <person name="Kale V."/>
            <person name="Holt S."/>
            <person name="Cochrane G."/>
            <person name="Meng A."/>
            <person name="Brown T."/>
            <person name="Cohen L."/>
        </authorList>
    </citation>
    <scope>NUCLEOTIDE SEQUENCE</scope>
    <source>
        <strain evidence="2">NIES-381</strain>
    </source>
</reference>
<gene>
    <name evidence="2" type="ORF">EGYM00392_LOCUS51918</name>
</gene>
<organism evidence="2">
    <name type="scientific">Eutreptiella gymnastica</name>
    <dbReference type="NCBI Taxonomy" id="73025"/>
    <lineage>
        <taxon>Eukaryota</taxon>
        <taxon>Discoba</taxon>
        <taxon>Euglenozoa</taxon>
        <taxon>Euglenida</taxon>
        <taxon>Spirocuta</taxon>
        <taxon>Euglenophyceae</taxon>
        <taxon>Eutreptiales</taxon>
        <taxon>Eutreptiaceae</taxon>
        <taxon>Eutreptiella</taxon>
    </lineage>
</organism>